<dbReference type="Proteomes" id="UP001589619">
    <property type="component" value="Unassembled WGS sequence"/>
</dbReference>
<keyword evidence="3 7" id="KW-0812">Transmembrane</keyword>
<dbReference type="PANTHER" id="PTHR23501:SF191">
    <property type="entry name" value="VACUOLAR BASIC AMINO ACID TRANSPORTER 4"/>
    <property type="match status" value="1"/>
</dbReference>
<evidence type="ECO:0000256" key="7">
    <source>
        <dbReference type="SAM" id="Phobius"/>
    </source>
</evidence>
<evidence type="ECO:0000256" key="1">
    <source>
        <dbReference type="ARBA" id="ARBA00004651"/>
    </source>
</evidence>
<evidence type="ECO:0000313" key="10">
    <source>
        <dbReference type="Proteomes" id="UP001589619"/>
    </source>
</evidence>
<dbReference type="PROSITE" id="PS50850">
    <property type="entry name" value="MFS"/>
    <property type="match status" value="1"/>
</dbReference>
<dbReference type="Gene3D" id="1.20.1720.10">
    <property type="entry name" value="Multidrug resistance protein D"/>
    <property type="match status" value="1"/>
</dbReference>
<keyword evidence="5 7" id="KW-0472">Membrane</keyword>
<keyword evidence="10" id="KW-1185">Reference proteome</keyword>
<name>A0ABV5W258_9BACL</name>
<proteinExistence type="predicted"/>
<dbReference type="PROSITE" id="PS00216">
    <property type="entry name" value="SUGAR_TRANSPORT_1"/>
    <property type="match status" value="1"/>
</dbReference>
<feature type="transmembrane region" description="Helical" evidence="7">
    <location>
        <begin position="260"/>
        <end position="280"/>
    </location>
</feature>
<dbReference type="Pfam" id="PF07690">
    <property type="entry name" value="MFS_1"/>
    <property type="match status" value="1"/>
</dbReference>
<keyword evidence="4 7" id="KW-1133">Transmembrane helix</keyword>
<dbReference type="CDD" id="cd17502">
    <property type="entry name" value="MFS_Azr1_MDR_like"/>
    <property type="match status" value="1"/>
</dbReference>
<evidence type="ECO:0000256" key="2">
    <source>
        <dbReference type="ARBA" id="ARBA00022448"/>
    </source>
</evidence>
<feature type="transmembrane region" description="Helical" evidence="7">
    <location>
        <begin position="113"/>
        <end position="131"/>
    </location>
</feature>
<gene>
    <name evidence="9" type="ORF">ACFFNY_24050</name>
</gene>
<evidence type="ECO:0000256" key="6">
    <source>
        <dbReference type="ARBA" id="ARBA00044273"/>
    </source>
</evidence>
<dbReference type="PANTHER" id="PTHR23501">
    <property type="entry name" value="MAJOR FACILITATOR SUPERFAMILY"/>
    <property type="match status" value="1"/>
</dbReference>
<comment type="subcellular location">
    <subcellularLocation>
        <location evidence="1">Cell membrane</location>
        <topology evidence="1">Multi-pass membrane protein</topology>
    </subcellularLocation>
</comment>
<dbReference type="InterPro" id="IPR005829">
    <property type="entry name" value="Sugar_transporter_CS"/>
</dbReference>
<feature type="domain" description="Major facilitator superfamily (MFS) profile" evidence="8">
    <location>
        <begin position="15"/>
        <end position="444"/>
    </location>
</feature>
<feature type="transmembrane region" description="Helical" evidence="7">
    <location>
        <begin position="80"/>
        <end position="107"/>
    </location>
</feature>
<feature type="transmembrane region" description="Helical" evidence="7">
    <location>
        <begin position="138"/>
        <end position="156"/>
    </location>
</feature>
<feature type="transmembrane region" description="Helical" evidence="7">
    <location>
        <begin position="223"/>
        <end position="240"/>
    </location>
</feature>
<feature type="transmembrane region" description="Helical" evidence="7">
    <location>
        <begin position="349"/>
        <end position="374"/>
    </location>
</feature>
<dbReference type="SUPFAM" id="SSF103473">
    <property type="entry name" value="MFS general substrate transporter"/>
    <property type="match status" value="1"/>
</dbReference>
<accession>A0ABV5W258</accession>
<reference evidence="9 10" key="1">
    <citation type="submission" date="2024-09" db="EMBL/GenBank/DDBJ databases">
        <authorList>
            <person name="Sun Q."/>
            <person name="Mori K."/>
        </authorList>
    </citation>
    <scope>NUCLEOTIDE SEQUENCE [LARGE SCALE GENOMIC DNA]</scope>
    <source>
        <strain evidence="9 10">JCM 12520</strain>
    </source>
</reference>
<dbReference type="RefSeq" id="WP_344909328.1">
    <property type="nucleotide sequence ID" value="NZ_BAAAYO010000008.1"/>
</dbReference>
<sequence length="453" mass="49591">MNRAMERNSKSKWLVMTSIVLAILISSLDSTITNTTVPHIVKELGGFELYAWSFVAYMITSTVMTPIAGRLSDMFGRKQVFAVGMIVFLIGSLLCGSAQTMLMLVLFRAVQGIGAGIMNPFPAIIAGDLFSVEKRGKIQALFSSMWGISAVVAPMLGSLFVEYASWRWIFYVNVPVCLLAIILLIPYKETYEPKRAKVDVWGAVLFTSSISLLLMLTVVESRFVLYAAGGIVLLTAFIFYERKHQSPLIPLSLFRQRNVAWMIGNTFLACASLFGTSSYIPLYMQDVRGHGLFVSGLPLLGQAVGWMLVSVPAGKWVIRYGYRRLLLCGNALLIVCGVAAALLHAGSSFAYVFGMMVVQGLAYGLIFTVTTIGAQELVEPHRKGVSTSMQYFSRNIGTAVGTTLMGAFLTRAADTMTGIHHLLVYGFWMSFAAFLSCLFIQSARKAEAKGHTA</sequence>
<dbReference type="Gene3D" id="1.20.1250.20">
    <property type="entry name" value="MFS general substrate transporter like domains"/>
    <property type="match status" value="1"/>
</dbReference>
<organism evidence="9 10">
    <name type="scientific">Paenibacillus hodogayensis</name>
    <dbReference type="NCBI Taxonomy" id="279208"/>
    <lineage>
        <taxon>Bacteria</taxon>
        <taxon>Bacillati</taxon>
        <taxon>Bacillota</taxon>
        <taxon>Bacilli</taxon>
        <taxon>Bacillales</taxon>
        <taxon>Paenibacillaceae</taxon>
        <taxon>Paenibacillus</taxon>
    </lineage>
</organism>
<dbReference type="InterPro" id="IPR036259">
    <property type="entry name" value="MFS_trans_sf"/>
</dbReference>
<evidence type="ECO:0000256" key="4">
    <source>
        <dbReference type="ARBA" id="ARBA00022989"/>
    </source>
</evidence>
<dbReference type="InterPro" id="IPR020846">
    <property type="entry name" value="MFS_dom"/>
</dbReference>
<evidence type="ECO:0000313" key="9">
    <source>
        <dbReference type="EMBL" id="MFB9754654.1"/>
    </source>
</evidence>
<dbReference type="PRINTS" id="PR01036">
    <property type="entry name" value="TCRTETB"/>
</dbReference>
<feature type="transmembrane region" description="Helical" evidence="7">
    <location>
        <begin position="419"/>
        <end position="440"/>
    </location>
</feature>
<evidence type="ECO:0000256" key="5">
    <source>
        <dbReference type="ARBA" id="ARBA00023136"/>
    </source>
</evidence>
<feature type="transmembrane region" description="Helical" evidence="7">
    <location>
        <begin position="49"/>
        <end position="68"/>
    </location>
</feature>
<feature type="transmembrane region" description="Helical" evidence="7">
    <location>
        <begin position="292"/>
        <end position="313"/>
    </location>
</feature>
<evidence type="ECO:0000259" key="8">
    <source>
        <dbReference type="PROSITE" id="PS50850"/>
    </source>
</evidence>
<protein>
    <recommendedName>
        <fullName evidence="6">MFS-type drug efflux transporter P55</fullName>
    </recommendedName>
</protein>
<comment type="caution">
    <text evidence="9">The sequence shown here is derived from an EMBL/GenBank/DDBJ whole genome shotgun (WGS) entry which is preliminary data.</text>
</comment>
<feature type="transmembrane region" description="Helical" evidence="7">
    <location>
        <begin position="395"/>
        <end position="413"/>
    </location>
</feature>
<feature type="transmembrane region" description="Helical" evidence="7">
    <location>
        <begin position="168"/>
        <end position="186"/>
    </location>
</feature>
<evidence type="ECO:0000256" key="3">
    <source>
        <dbReference type="ARBA" id="ARBA00022692"/>
    </source>
</evidence>
<keyword evidence="2" id="KW-0813">Transport</keyword>
<dbReference type="EMBL" id="JBHMAG010000016">
    <property type="protein sequence ID" value="MFB9754654.1"/>
    <property type="molecule type" value="Genomic_DNA"/>
</dbReference>
<feature type="transmembrane region" description="Helical" evidence="7">
    <location>
        <begin position="325"/>
        <end position="343"/>
    </location>
</feature>
<dbReference type="InterPro" id="IPR011701">
    <property type="entry name" value="MFS"/>
</dbReference>
<feature type="transmembrane region" description="Helical" evidence="7">
    <location>
        <begin position="198"/>
        <end position="217"/>
    </location>
</feature>